<reference evidence="11 12" key="1">
    <citation type="journal article" date="2010" name="J. Bacteriol.">
        <title>Comparative genomic characterization of Actinobacillus pleuropneumoniae.</title>
        <authorList>
            <person name="Xu Z."/>
            <person name="Chen X."/>
            <person name="Li L."/>
            <person name="Li T."/>
            <person name="Wang S."/>
            <person name="Chen H."/>
            <person name="Zhou R."/>
        </authorList>
    </citation>
    <scope>NUCLEOTIDE SEQUENCE [LARGE SCALE GENOMIC DNA]</scope>
    <source>
        <strain evidence="11 12">Femo</strain>
    </source>
</reference>
<comment type="cofactor">
    <cofactor evidence="2 10">
        <name>Mg(2+)</name>
        <dbReference type="ChEBI" id="CHEBI:18420"/>
    </cofactor>
</comment>
<dbReference type="Pfam" id="PF13419">
    <property type="entry name" value="HAD_2"/>
    <property type="match status" value="1"/>
</dbReference>
<evidence type="ECO:0000256" key="9">
    <source>
        <dbReference type="ARBA" id="ARBA00023277"/>
    </source>
</evidence>
<dbReference type="InterPro" id="IPR050155">
    <property type="entry name" value="HAD-like_hydrolase_sf"/>
</dbReference>
<dbReference type="PROSITE" id="PS01228">
    <property type="entry name" value="COF_1"/>
    <property type="match status" value="1"/>
</dbReference>
<dbReference type="CDD" id="cd16417">
    <property type="entry name" value="HAD_PGPase"/>
    <property type="match status" value="1"/>
</dbReference>
<keyword evidence="7 10" id="KW-0378">Hydrolase</keyword>
<feature type="active site" description="Nucleophile" evidence="10">
    <location>
        <position position="19"/>
    </location>
</feature>
<dbReference type="InterPro" id="IPR006549">
    <property type="entry name" value="HAD-SF_hydro_IIIA"/>
</dbReference>
<feature type="binding site" evidence="10">
    <location>
        <position position="19"/>
    </location>
    <ligand>
        <name>Mg(2+)</name>
        <dbReference type="ChEBI" id="CHEBI:18420"/>
    </ligand>
</feature>
<dbReference type="SUPFAM" id="SSF56784">
    <property type="entry name" value="HAD-like"/>
    <property type="match status" value="1"/>
</dbReference>
<keyword evidence="8 10" id="KW-0460">Magnesium</keyword>
<dbReference type="GO" id="GO:0008967">
    <property type="term" value="F:phosphoglycolate phosphatase activity"/>
    <property type="evidence" value="ECO:0007669"/>
    <property type="project" value="UniProtKB-UniRule"/>
</dbReference>
<dbReference type="Gene3D" id="1.10.150.240">
    <property type="entry name" value="Putative phosphatase, domain 2"/>
    <property type="match status" value="1"/>
</dbReference>
<accession>A0A828PHF4</accession>
<dbReference type="FunFam" id="3.40.50.1000:FF:000022">
    <property type="entry name" value="Phosphoglycolate phosphatase"/>
    <property type="match status" value="1"/>
</dbReference>
<dbReference type="InterPro" id="IPR036412">
    <property type="entry name" value="HAD-like_sf"/>
</dbReference>
<comment type="similarity">
    <text evidence="4 10">Belongs to the HAD-like hydrolase superfamily. CbbY/CbbZ/Gph/YieH family.</text>
</comment>
<evidence type="ECO:0000256" key="10">
    <source>
        <dbReference type="HAMAP-Rule" id="MF_00495"/>
    </source>
</evidence>
<evidence type="ECO:0000313" key="12">
    <source>
        <dbReference type="Proteomes" id="UP000005341"/>
    </source>
</evidence>
<dbReference type="PANTHER" id="PTHR43434:SF1">
    <property type="entry name" value="PHOSPHOGLYCOLATE PHOSPHATASE"/>
    <property type="match status" value="1"/>
</dbReference>
<feature type="binding site" evidence="10">
    <location>
        <position position="21"/>
    </location>
    <ligand>
        <name>Mg(2+)</name>
        <dbReference type="ChEBI" id="CHEBI:18420"/>
    </ligand>
</feature>
<dbReference type="SFLD" id="SFLDG01135">
    <property type="entry name" value="C1.5.6:_HAD__Beta-PGM__Phospha"/>
    <property type="match status" value="1"/>
</dbReference>
<dbReference type="GO" id="GO:0046872">
    <property type="term" value="F:metal ion binding"/>
    <property type="evidence" value="ECO:0007669"/>
    <property type="project" value="UniProtKB-KW"/>
</dbReference>
<dbReference type="UniPathway" id="UPA00865">
    <property type="reaction ID" value="UER00834"/>
</dbReference>
<dbReference type="EC" id="3.1.3.18" evidence="5 10"/>
<dbReference type="NCBIfam" id="TIGR01509">
    <property type="entry name" value="HAD-SF-IA-v3"/>
    <property type="match status" value="1"/>
</dbReference>
<evidence type="ECO:0000256" key="4">
    <source>
        <dbReference type="ARBA" id="ARBA00006171"/>
    </source>
</evidence>
<evidence type="ECO:0000256" key="3">
    <source>
        <dbReference type="ARBA" id="ARBA00004818"/>
    </source>
</evidence>
<organism evidence="11 12">
    <name type="scientific">Actinobacillus pleuropneumoniae serovar 6 str. Femo</name>
    <dbReference type="NCBI Taxonomy" id="754256"/>
    <lineage>
        <taxon>Bacteria</taxon>
        <taxon>Pseudomonadati</taxon>
        <taxon>Pseudomonadota</taxon>
        <taxon>Gammaproteobacteria</taxon>
        <taxon>Pasteurellales</taxon>
        <taxon>Pasteurellaceae</taxon>
        <taxon>Actinobacillus</taxon>
    </lineage>
</organism>
<evidence type="ECO:0000256" key="5">
    <source>
        <dbReference type="ARBA" id="ARBA00013078"/>
    </source>
</evidence>
<proteinExistence type="inferred from homology"/>
<dbReference type="Gene3D" id="3.40.50.1000">
    <property type="entry name" value="HAD superfamily/HAD-like"/>
    <property type="match status" value="1"/>
</dbReference>
<gene>
    <name evidence="11" type="ORF">appser6_20740</name>
</gene>
<dbReference type="NCBIfam" id="TIGR01449">
    <property type="entry name" value="PGP_bact"/>
    <property type="match status" value="1"/>
</dbReference>
<dbReference type="SFLD" id="SFLDG01129">
    <property type="entry name" value="C1.5:_HAD__Beta-PGM__Phosphata"/>
    <property type="match status" value="1"/>
</dbReference>
<dbReference type="EMBL" id="ADOG01000040">
    <property type="protein sequence ID" value="EFM91008.1"/>
    <property type="molecule type" value="Genomic_DNA"/>
</dbReference>
<protein>
    <recommendedName>
        <fullName evidence="5 10">Phosphoglycolate phosphatase</fullName>
        <shortName evidence="10">PGP</shortName>
        <shortName evidence="10">PGPase</shortName>
        <ecNumber evidence="5 10">3.1.3.18</ecNumber>
    </recommendedName>
</protein>
<evidence type="ECO:0000256" key="8">
    <source>
        <dbReference type="ARBA" id="ARBA00022842"/>
    </source>
</evidence>
<dbReference type="GO" id="GO:0006281">
    <property type="term" value="P:DNA repair"/>
    <property type="evidence" value="ECO:0007669"/>
    <property type="project" value="TreeGrafter"/>
</dbReference>
<dbReference type="NCBIfam" id="NF009695">
    <property type="entry name" value="PRK13222.1-2"/>
    <property type="match status" value="1"/>
</dbReference>
<dbReference type="InterPro" id="IPR037512">
    <property type="entry name" value="PGPase_prok"/>
</dbReference>
<dbReference type="PANTHER" id="PTHR43434">
    <property type="entry name" value="PHOSPHOGLYCOLATE PHOSPHATASE"/>
    <property type="match status" value="1"/>
</dbReference>
<dbReference type="AlphaFoldDB" id="A0A828PHF4"/>
<dbReference type="GO" id="GO:0005975">
    <property type="term" value="P:carbohydrate metabolic process"/>
    <property type="evidence" value="ECO:0007669"/>
    <property type="project" value="InterPro"/>
</dbReference>
<dbReference type="GO" id="GO:0046295">
    <property type="term" value="P:glycolate biosynthetic process"/>
    <property type="evidence" value="ECO:0007669"/>
    <property type="project" value="UniProtKB-UniRule"/>
</dbReference>
<dbReference type="HAMAP" id="MF_00495">
    <property type="entry name" value="GPH_hydrolase_bact"/>
    <property type="match status" value="1"/>
</dbReference>
<sequence length="229" mass="25369">MNLDKGKIMTAKYKVIGFDLDGTLVNTLPDLTLVANSMFAEYGLPTTTQEKVLTWIGKGADIFFQNAIAYTGQVFDAQKLVRLRTSFDKYYAAYVCEESELYPNVKQTLETLRAQGYTLVVITNKPTKLVEPVLSAFGIFELFSEYLGGQSLPKIKPHPDPMLHICEKFAIQPSEMLFVGDSENDVIAAKAAGCDVVGLTYGYNYNIPIEQSNPTFVTGEFADVLKFVG</sequence>
<evidence type="ECO:0000256" key="2">
    <source>
        <dbReference type="ARBA" id="ARBA00001946"/>
    </source>
</evidence>
<dbReference type="InterPro" id="IPR041492">
    <property type="entry name" value="HAD_2"/>
</dbReference>
<feature type="binding site" evidence="10">
    <location>
        <position position="181"/>
    </location>
    <ligand>
        <name>Mg(2+)</name>
        <dbReference type="ChEBI" id="CHEBI:18420"/>
    </ligand>
</feature>
<dbReference type="GO" id="GO:0005829">
    <property type="term" value="C:cytosol"/>
    <property type="evidence" value="ECO:0007669"/>
    <property type="project" value="TreeGrafter"/>
</dbReference>
<comment type="caution">
    <text evidence="11">The sequence shown here is derived from an EMBL/GenBank/DDBJ whole genome shotgun (WGS) entry which is preliminary data.</text>
</comment>
<dbReference type="PRINTS" id="PR00413">
    <property type="entry name" value="HADHALOGNASE"/>
</dbReference>
<keyword evidence="9 10" id="KW-0119">Carbohydrate metabolism</keyword>
<evidence type="ECO:0000313" key="11">
    <source>
        <dbReference type="EMBL" id="EFM91008.1"/>
    </source>
</evidence>
<evidence type="ECO:0000256" key="6">
    <source>
        <dbReference type="ARBA" id="ARBA00022723"/>
    </source>
</evidence>
<dbReference type="InterPro" id="IPR023198">
    <property type="entry name" value="PGP-like_dom2"/>
</dbReference>
<dbReference type="InterPro" id="IPR006439">
    <property type="entry name" value="HAD-SF_hydro_IA"/>
</dbReference>
<evidence type="ECO:0000256" key="7">
    <source>
        <dbReference type="ARBA" id="ARBA00022801"/>
    </source>
</evidence>
<comment type="function">
    <text evidence="10">Specifically catalyzes the dephosphorylation of 2-phosphoglycolate. Is involved in the dissimilation of the intracellular 2-phosphoglycolate formed during the DNA repair of 3'-phosphoglycolate ends, a major class of DNA lesions induced by oxidative stress.</text>
</comment>
<dbReference type="Proteomes" id="UP000005341">
    <property type="component" value="Unassembled WGS sequence"/>
</dbReference>
<dbReference type="NCBIfam" id="TIGR01662">
    <property type="entry name" value="HAD-SF-IIIA"/>
    <property type="match status" value="1"/>
</dbReference>
<dbReference type="SFLD" id="SFLDS00003">
    <property type="entry name" value="Haloacid_Dehalogenase"/>
    <property type="match status" value="1"/>
</dbReference>
<dbReference type="InterPro" id="IPR023214">
    <property type="entry name" value="HAD_sf"/>
</dbReference>
<comment type="catalytic activity">
    <reaction evidence="1 10">
        <text>2-phosphoglycolate + H2O = glycolate + phosphate</text>
        <dbReference type="Rhea" id="RHEA:14369"/>
        <dbReference type="ChEBI" id="CHEBI:15377"/>
        <dbReference type="ChEBI" id="CHEBI:29805"/>
        <dbReference type="ChEBI" id="CHEBI:43474"/>
        <dbReference type="ChEBI" id="CHEBI:58033"/>
        <dbReference type="EC" id="3.1.3.18"/>
    </reaction>
</comment>
<comment type="pathway">
    <text evidence="3 10">Organic acid metabolism; glycolate biosynthesis; glycolate from 2-phosphoglycolate: step 1/1.</text>
</comment>
<name>A0A828PHF4_ACTPL</name>
<keyword evidence="6 10" id="KW-0479">Metal-binding</keyword>
<evidence type="ECO:0000256" key="1">
    <source>
        <dbReference type="ARBA" id="ARBA00000830"/>
    </source>
</evidence>
<dbReference type="NCBIfam" id="TIGR01549">
    <property type="entry name" value="HAD-SF-IA-v1"/>
    <property type="match status" value="1"/>
</dbReference>